<evidence type="ECO:0000313" key="1">
    <source>
        <dbReference type="EMBL" id="GAA4888356.1"/>
    </source>
</evidence>
<organism evidence="1 2">
    <name type="scientific">Actinomycetospora straminea</name>
    <dbReference type="NCBI Taxonomy" id="663607"/>
    <lineage>
        <taxon>Bacteria</taxon>
        <taxon>Bacillati</taxon>
        <taxon>Actinomycetota</taxon>
        <taxon>Actinomycetes</taxon>
        <taxon>Pseudonocardiales</taxon>
        <taxon>Pseudonocardiaceae</taxon>
        <taxon>Actinomycetospora</taxon>
    </lineage>
</organism>
<comment type="caution">
    <text evidence="1">The sequence shown here is derived from an EMBL/GenBank/DDBJ whole genome shotgun (WGS) entry which is preliminary data.</text>
</comment>
<sequence length="59" mass="6484">MKFGPVATRVRIHSGLRSMGVWELRTSSRNIFRGPDGSWLGATVTPPTLRRTGDGVGRM</sequence>
<accession>A0ABP9EVE1</accession>
<reference evidence="2" key="1">
    <citation type="journal article" date="2019" name="Int. J. Syst. Evol. Microbiol.">
        <title>The Global Catalogue of Microorganisms (GCM) 10K type strain sequencing project: providing services to taxonomists for standard genome sequencing and annotation.</title>
        <authorList>
            <consortium name="The Broad Institute Genomics Platform"/>
            <consortium name="The Broad Institute Genome Sequencing Center for Infectious Disease"/>
            <person name="Wu L."/>
            <person name="Ma J."/>
        </authorList>
    </citation>
    <scope>NUCLEOTIDE SEQUENCE [LARGE SCALE GENOMIC DNA]</scope>
    <source>
        <strain evidence="2">JCM 17983</strain>
    </source>
</reference>
<keyword evidence="2" id="KW-1185">Reference proteome</keyword>
<dbReference type="Proteomes" id="UP001500457">
    <property type="component" value="Unassembled WGS sequence"/>
</dbReference>
<protein>
    <submittedName>
        <fullName evidence="1">Uncharacterized protein</fullName>
    </submittedName>
</protein>
<proteinExistence type="predicted"/>
<dbReference type="EMBL" id="BAABHQ010000016">
    <property type="protein sequence ID" value="GAA4888356.1"/>
    <property type="molecule type" value="Genomic_DNA"/>
</dbReference>
<evidence type="ECO:0000313" key="2">
    <source>
        <dbReference type="Proteomes" id="UP001500457"/>
    </source>
</evidence>
<name>A0ABP9EVE1_9PSEU</name>
<gene>
    <name evidence="1" type="ORF">GCM10023203_46750</name>
</gene>